<reference evidence="8" key="2">
    <citation type="submission" date="2021-08" db="EMBL/GenBank/DDBJ databases">
        <authorList>
            <person name="Gostincar C."/>
            <person name="Sun X."/>
            <person name="Song Z."/>
            <person name="Gunde-Cimerman N."/>
        </authorList>
    </citation>
    <scope>NUCLEOTIDE SEQUENCE</scope>
    <source>
        <strain evidence="8">EXF-9911</strain>
    </source>
</reference>
<evidence type="ECO:0000313" key="9">
    <source>
        <dbReference type="Proteomes" id="UP000779574"/>
    </source>
</evidence>
<dbReference type="InterPro" id="IPR037523">
    <property type="entry name" value="VOC_core"/>
</dbReference>
<feature type="transmembrane region" description="Helical" evidence="6">
    <location>
        <begin position="20"/>
        <end position="37"/>
    </location>
</feature>
<proteinExistence type="inferred from homology"/>
<feature type="transmembrane region" description="Helical" evidence="6">
    <location>
        <begin position="98"/>
        <end position="119"/>
    </location>
</feature>
<dbReference type="Gene3D" id="3.10.180.10">
    <property type="entry name" value="2,3-Dihydroxybiphenyl 1,2-Dioxygenase, domain 1"/>
    <property type="match status" value="1"/>
</dbReference>
<feature type="transmembrane region" description="Helical" evidence="6">
    <location>
        <begin position="58"/>
        <end position="78"/>
    </location>
</feature>
<dbReference type="PROSITE" id="PS51819">
    <property type="entry name" value="VOC"/>
    <property type="match status" value="1"/>
</dbReference>
<comment type="caution">
    <text evidence="8">The sequence shown here is derived from an EMBL/GenBank/DDBJ whole genome shotgun (WGS) entry which is preliminary data.</text>
</comment>
<feature type="transmembrane region" description="Helical" evidence="6">
    <location>
        <begin position="211"/>
        <end position="233"/>
    </location>
</feature>
<evidence type="ECO:0000256" key="5">
    <source>
        <dbReference type="ARBA" id="ARBA00038359"/>
    </source>
</evidence>
<dbReference type="InterPro" id="IPR052337">
    <property type="entry name" value="SAT4-like"/>
</dbReference>
<organism evidence="8 9">
    <name type="scientific">Aureobasidium melanogenum</name>
    <name type="common">Aureobasidium pullulans var. melanogenum</name>
    <dbReference type="NCBI Taxonomy" id="46634"/>
    <lineage>
        <taxon>Eukaryota</taxon>
        <taxon>Fungi</taxon>
        <taxon>Dikarya</taxon>
        <taxon>Ascomycota</taxon>
        <taxon>Pezizomycotina</taxon>
        <taxon>Dothideomycetes</taxon>
        <taxon>Dothideomycetidae</taxon>
        <taxon>Dothideales</taxon>
        <taxon>Saccotheciaceae</taxon>
        <taxon>Aureobasidium</taxon>
    </lineage>
</organism>
<evidence type="ECO:0000256" key="1">
    <source>
        <dbReference type="ARBA" id="ARBA00004141"/>
    </source>
</evidence>
<evidence type="ECO:0000256" key="4">
    <source>
        <dbReference type="ARBA" id="ARBA00023136"/>
    </source>
</evidence>
<dbReference type="PANTHER" id="PTHR33048:SF129">
    <property type="entry name" value="INTEGRAL MEMBRANE PROTEIN-RELATED"/>
    <property type="match status" value="1"/>
</dbReference>
<dbReference type="GO" id="GO:0016020">
    <property type="term" value="C:membrane"/>
    <property type="evidence" value="ECO:0007669"/>
    <property type="project" value="UniProtKB-SubCell"/>
</dbReference>
<feature type="domain" description="VOC" evidence="7">
    <location>
        <begin position="295"/>
        <end position="423"/>
    </location>
</feature>
<feature type="non-terminal residue" evidence="8">
    <location>
        <position position="1"/>
    </location>
</feature>
<dbReference type="PANTHER" id="PTHR33048">
    <property type="entry name" value="PTH11-LIKE INTEGRAL MEMBRANE PROTEIN (AFU_ORTHOLOGUE AFUA_5G11245)"/>
    <property type="match status" value="1"/>
</dbReference>
<protein>
    <submittedName>
        <fullName evidence="8">Glyoxalase/Bleomycin resistance protein/Dihydroxybiphenyl dioxygenase</fullName>
    </submittedName>
</protein>
<dbReference type="CDD" id="cd07253">
    <property type="entry name" value="GLOD5"/>
    <property type="match status" value="1"/>
</dbReference>
<keyword evidence="3 6" id="KW-1133">Transmembrane helix</keyword>
<dbReference type="SUPFAM" id="SSF54593">
    <property type="entry name" value="Glyoxalase/Bleomycin resistance protein/Dihydroxybiphenyl dioxygenase"/>
    <property type="match status" value="1"/>
</dbReference>
<evidence type="ECO:0000313" key="8">
    <source>
        <dbReference type="EMBL" id="KAG9674600.1"/>
    </source>
</evidence>
<evidence type="ECO:0000256" key="6">
    <source>
        <dbReference type="SAM" id="Phobius"/>
    </source>
</evidence>
<dbReference type="InterPro" id="IPR029068">
    <property type="entry name" value="Glyas_Bleomycin-R_OHBP_Dase"/>
</dbReference>
<keyword evidence="2 6" id="KW-0812">Transmembrane</keyword>
<dbReference type="EMBL" id="JAHFXF010001153">
    <property type="protein sequence ID" value="KAG9674600.1"/>
    <property type="molecule type" value="Genomic_DNA"/>
</dbReference>
<sequence>MSADQPQQQYAGHNSNTQAAVLVPAAITLTLSLLLYATRIRARRSSPFVWTDGMTAAALTLAISDLVLIAISCHYGLGRHTVFVDSARVVKARHFGSLAQPLCVWSICLTKCSIAWIALRTRRDREWQWVFCWVIFVQTTCTIATNVIQVVQCQPTSALWNDDVAAQCWPPERTQLAAYVTLGFGVITSLLLSLTPLTFVRGANRPLHELIALGTLVGIGLFITMSSVANMVYLHGYRTTQDPLRDMIAPTSWWQIEQNFCLIASIAIRLRAPYETLLARFGLIYQPKMPFAVKALDHVVLTCRNINATVKFYNLLGMKHEVFHSSKDAPGVERHALSFGQQKLNLHQAGAEFEPKATLAKPGTADLCFITTTPVTEVLAELQKEGLEILEQGKVVDRVGAVGKLKSVYTRDPDGNLIEVSNYV</sequence>
<accession>A0A9P8E3K3</accession>
<feature type="transmembrane region" description="Helical" evidence="6">
    <location>
        <begin position="176"/>
        <end position="199"/>
    </location>
</feature>
<keyword evidence="8" id="KW-0560">Oxidoreductase</keyword>
<evidence type="ECO:0000259" key="7">
    <source>
        <dbReference type="PROSITE" id="PS51819"/>
    </source>
</evidence>
<keyword evidence="8" id="KW-0223">Dioxygenase</keyword>
<dbReference type="Pfam" id="PF00903">
    <property type="entry name" value="Glyoxalase"/>
    <property type="match status" value="1"/>
</dbReference>
<reference evidence="8" key="1">
    <citation type="journal article" date="2021" name="J Fungi (Basel)">
        <title>Virulence traits and population genomics of the black yeast Aureobasidium melanogenum.</title>
        <authorList>
            <person name="Cernosa A."/>
            <person name="Sun X."/>
            <person name="Gostincar C."/>
            <person name="Fang C."/>
            <person name="Gunde-Cimerman N."/>
            <person name="Song Z."/>
        </authorList>
    </citation>
    <scope>NUCLEOTIDE SEQUENCE</scope>
    <source>
        <strain evidence="8">EXF-9911</strain>
    </source>
</reference>
<keyword evidence="4 6" id="KW-0472">Membrane</keyword>
<dbReference type="Pfam" id="PF20684">
    <property type="entry name" value="Fung_rhodopsin"/>
    <property type="match status" value="1"/>
</dbReference>
<dbReference type="AlphaFoldDB" id="A0A9P8E3K3"/>
<gene>
    <name evidence="8" type="ORF">KCU76_g16293</name>
</gene>
<dbReference type="InterPro" id="IPR049326">
    <property type="entry name" value="Rhodopsin_dom_fungi"/>
</dbReference>
<feature type="transmembrane region" description="Helical" evidence="6">
    <location>
        <begin position="131"/>
        <end position="151"/>
    </location>
</feature>
<comment type="similarity">
    <text evidence="5">Belongs to the SAT4 family.</text>
</comment>
<evidence type="ECO:0000256" key="3">
    <source>
        <dbReference type="ARBA" id="ARBA00022989"/>
    </source>
</evidence>
<name>A0A9P8E3K3_AURME</name>
<dbReference type="GO" id="GO:0051213">
    <property type="term" value="F:dioxygenase activity"/>
    <property type="evidence" value="ECO:0007669"/>
    <property type="project" value="UniProtKB-KW"/>
</dbReference>
<dbReference type="OrthoDB" id="5371818at2759"/>
<evidence type="ECO:0000256" key="2">
    <source>
        <dbReference type="ARBA" id="ARBA00022692"/>
    </source>
</evidence>
<dbReference type="Proteomes" id="UP000779574">
    <property type="component" value="Unassembled WGS sequence"/>
</dbReference>
<comment type="subcellular location">
    <subcellularLocation>
        <location evidence="1">Membrane</location>
        <topology evidence="1">Multi-pass membrane protein</topology>
    </subcellularLocation>
</comment>
<dbReference type="InterPro" id="IPR004360">
    <property type="entry name" value="Glyas_Fos-R_dOase_dom"/>
</dbReference>